<protein>
    <recommendedName>
        <fullName evidence="8">L-2-hydroxyglutarate dehydrogenase, mitochondrial</fullName>
        <ecNumber evidence="7">1.1.99.2</ecNumber>
    </recommendedName>
</protein>
<feature type="domain" description="FAD dependent oxidoreductase" evidence="9">
    <location>
        <begin position="28"/>
        <end position="319"/>
    </location>
</feature>
<reference evidence="10 11" key="1">
    <citation type="journal article" date="2008" name="Nature">
        <title>The genome of the model beetle and pest Tribolium castaneum.</title>
        <authorList>
            <consortium name="Tribolium Genome Sequencing Consortium"/>
            <person name="Richards S."/>
            <person name="Gibbs R.A."/>
            <person name="Weinstock G.M."/>
            <person name="Brown S.J."/>
            <person name="Denell R."/>
            <person name="Beeman R.W."/>
            <person name="Gibbs R."/>
            <person name="Beeman R.W."/>
            <person name="Brown S.J."/>
            <person name="Bucher G."/>
            <person name="Friedrich M."/>
            <person name="Grimmelikhuijzen C.J."/>
            <person name="Klingler M."/>
            <person name="Lorenzen M."/>
            <person name="Richards S."/>
            <person name="Roth S."/>
            <person name="Schroder R."/>
            <person name="Tautz D."/>
            <person name="Zdobnov E.M."/>
            <person name="Muzny D."/>
            <person name="Gibbs R.A."/>
            <person name="Weinstock G.M."/>
            <person name="Attaway T."/>
            <person name="Bell S."/>
            <person name="Buhay C.J."/>
            <person name="Chandrabose M.N."/>
            <person name="Chavez D."/>
            <person name="Clerk-Blankenburg K.P."/>
            <person name="Cree A."/>
            <person name="Dao M."/>
            <person name="Davis C."/>
            <person name="Chacko J."/>
            <person name="Dinh H."/>
            <person name="Dugan-Rocha S."/>
            <person name="Fowler G."/>
            <person name="Garner T.T."/>
            <person name="Garnes J."/>
            <person name="Gnirke A."/>
            <person name="Hawes A."/>
            <person name="Hernandez J."/>
            <person name="Hines S."/>
            <person name="Holder M."/>
            <person name="Hume J."/>
            <person name="Jhangiani S.N."/>
            <person name="Joshi V."/>
            <person name="Khan Z.M."/>
            <person name="Jackson L."/>
            <person name="Kovar C."/>
            <person name="Kowis A."/>
            <person name="Lee S."/>
            <person name="Lewis L.R."/>
            <person name="Margolis J."/>
            <person name="Morgan M."/>
            <person name="Nazareth L.V."/>
            <person name="Nguyen N."/>
            <person name="Okwuonu G."/>
            <person name="Parker D."/>
            <person name="Richards S."/>
            <person name="Ruiz S.J."/>
            <person name="Santibanez J."/>
            <person name="Savard J."/>
            <person name="Scherer S.E."/>
            <person name="Schneider B."/>
            <person name="Sodergren E."/>
            <person name="Tautz D."/>
            <person name="Vattahil S."/>
            <person name="Villasana D."/>
            <person name="White C.S."/>
            <person name="Wright R."/>
            <person name="Park Y."/>
            <person name="Beeman R.W."/>
            <person name="Lord J."/>
            <person name="Oppert B."/>
            <person name="Lorenzen M."/>
            <person name="Brown S."/>
            <person name="Wang L."/>
            <person name="Savard J."/>
            <person name="Tautz D."/>
            <person name="Richards S."/>
            <person name="Weinstock G."/>
            <person name="Gibbs R.A."/>
            <person name="Liu Y."/>
            <person name="Worley K."/>
            <person name="Weinstock G."/>
            <person name="Elsik C.G."/>
            <person name="Reese J.T."/>
            <person name="Elhaik E."/>
            <person name="Landan G."/>
            <person name="Graur D."/>
            <person name="Arensburger P."/>
            <person name="Atkinson P."/>
            <person name="Beeman R.W."/>
            <person name="Beidler J."/>
            <person name="Brown S.J."/>
            <person name="Demuth J.P."/>
            <person name="Drury D.W."/>
            <person name="Du Y.Z."/>
            <person name="Fujiwara H."/>
            <person name="Lorenzen M."/>
            <person name="Maselli V."/>
            <person name="Osanai M."/>
            <person name="Park Y."/>
            <person name="Robertson H.M."/>
            <person name="Tu Z."/>
            <person name="Wang J.J."/>
            <person name="Wang S."/>
            <person name="Richards S."/>
            <person name="Song H."/>
            <person name="Zhang L."/>
            <person name="Sodergren E."/>
            <person name="Werner D."/>
            <person name="Stanke M."/>
            <person name="Morgenstern B."/>
            <person name="Solovyev V."/>
            <person name="Kosarev P."/>
            <person name="Brown G."/>
            <person name="Chen H.C."/>
            <person name="Ermolaeva O."/>
            <person name="Hlavina W."/>
            <person name="Kapustin Y."/>
            <person name="Kiryutin B."/>
            <person name="Kitts P."/>
            <person name="Maglott D."/>
            <person name="Pruitt K."/>
            <person name="Sapojnikov V."/>
            <person name="Souvorov A."/>
            <person name="Mackey A.J."/>
            <person name="Waterhouse R.M."/>
            <person name="Wyder S."/>
            <person name="Zdobnov E.M."/>
            <person name="Zdobnov E.M."/>
            <person name="Wyder S."/>
            <person name="Kriventseva E.V."/>
            <person name="Kadowaki T."/>
            <person name="Bork P."/>
            <person name="Aranda M."/>
            <person name="Bao R."/>
            <person name="Beermann A."/>
            <person name="Berns N."/>
            <person name="Bolognesi R."/>
            <person name="Bonneton F."/>
            <person name="Bopp D."/>
            <person name="Brown S.J."/>
            <person name="Bucher G."/>
            <person name="Butts T."/>
            <person name="Chaumot A."/>
            <person name="Denell R.E."/>
            <person name="Ferrier D.E."/>
            <person name="Friedrich M."/>
            <person name="Gordon C.M."/>
            <person name="Jindra M."/>
            <person name="Klingler M."/>
            <person name="Lan Q."/>
            <person name="Lattorff H.M."/>
            <person name="Laudet V."/>
            <person name="von Levetsow C."/>
            <person name="Liu Z."/>
            <person name="Lutz R."/>
            <person name="Lynch J.A."/>
            <person name="da Fonseca R.N."/>
            <person name="Posnien N."/>
            <person name="Reuter R."/>
            <person name="Roth S."/>
            <person name="Savard J."/>
            <person name="Schinko J.B."/>
            <person name="Schmitt C."/>
            <person name="Schoppmeier M."/>
            <person name="Schroder R."/>
            <person name="Shippy T.D."/>
            <person name="Simonnet F."/>
            <person name="Marques-Souza H."/>
            <person name="Tautz D."/>
            <person name="Tomoyasu Y."/>
            <person name="Trauner J."/>
            <person name="Van der Zee M."/>
            <person name="Vervoort M."/>
            <person name="Wittkopp N."/>
            <person name="Wimmer E.A."/>
            <person name="Yang X."/>
            <person name="Jones A.K."/>
            <person name="Sattelle D.B."/>
            <person name="Ebert P.R."/>
            <person name="Nelson D."/>
            <person name="Scott J.G."/>
            <person name="Beeman R.W."/>
            <person name="Muthukrishnan S."/>
            <person name="Kramer K.J."/>
            <person name="Arakane Y."/>
            <person name="Beeman R.W."/>
            <person name="Zhu Q."/>
            <person name="Hogenkamp D."/>
            <person name="Dixit R."/>
            <person name="Oppert B."/>
            <person name="Jiang H."/>
            <person name="Zou Z."/>
            <person name="Marshall J."/>
            <person name="Elpidina E."/>
            <person name="Vinokurov K."/>
            <person name="Oppert C."/>
            <person name="Zou Z."/>
            <person name="Evans J."/>
            <person name="Lu Z."/>
            <person name="Zhao P."/>
            <person name="Sumathipala N."/>
            <person name="Altincicek B."/>
            <person name="Vilcinskas A."/>
            <person name="Williams M."/>
            <person name="Hultmark D."/>
            <person name="Hetru C."/>
            <person name="Jiang H."/>
            <person name="Grimmelikhuijzen C.J."/>
            <person name="Hauser F."/>
            <person name="Cazzamali G."/>
            <person name="Williamson M."/>
            <person name="Park Y."/>
            <person name="Li B."/>
            <person name="Tanaka Y."/>
            <person name="Predel R."/>
            <person name="Neupert S."/>
            <person name="Schachtner J."/>
            <person name="Verleyen P."/>
            <person name="Raible F."/>
            <person name="Bork P."/>
            <person name="Friedrich M."/>
            <person name="Walden K.K."/>
            <person name="Robertson H.M."/>
            <person name="Angeli S."/>
            <person name="Foret S."/>
            <person name="Bucher G."/>
            <person name="Schuetz S."/>
            <person name="Maleszka R."/>
            <person name="Wimmer E.A."/>
            <person name="Beeman R.W."/>
            <person name="Lorenzen M."/>
            <person name="Tomoyasu Y."/>
            <person name="Miller S.C."/>
            <person name="Grossmann D."/>
            <person name="Bucher G."/>
        </authorList>
    </citation>
    <scope>NUCLEOTIDE SEQUENCE [LARGE SCALE GENOMIC DNA]</scope>
    <source>
        <strain evidence="10 11">Georgia GA2</strain>
    </source>
</reference>
<dbReference type="EMBL" id="KQ971338">
    <property type="protein sequence ID" value="EFA02277.2"/>
    <property type="molecule type" value="Genomic_DNA"/>
</dbReference>
<accession>D2A385</accession>
<dbReference type="Proteomes" id="UP000007266">
    <property type="component" value="Linkage group 4"/>
</dbReference>
<dbReference type="SUPFAM" id="SSF51905">
    <property type="entry name" value="FAD/NAD(P)-binding domain"/>
    <property type="match status" value="1"/>
</dbReference>
<dbReference type="STRING" id="7070.D2A385"/>
<dbReference type="InterPro" id="IPR006076">
    <property type="entry name" value="FAD-dep_OxRdtase"/>
</dbReference>
<evidence type="ECO:0000256" key="5">
    <source>
        <dbReference type="ARBA" id="ARBA00036066"/>
    </source>
</evidence>
<dbReference type="InParanoid" id="D2A385"/>
<gene>
    <name evidence="10" type="primary">AUGUSTUS-3.0.2_07941</name>
    <name evidence="10" type="ORF">TcasGA2_TC007941</name>
</gene>
<keyword evidence="4" id="KW-0560">Oxidoreductase</keyword>
<dbReference type="eggNOG" id="KOG2665">
    <property type="taxonomic scope" value="Eukaryota"/>
</dbReference>
<dbReference type="HOGENOM" id="CLU_024775_0_1_1"/>
<comment type="similarity">
    <text evidence="6">Belongs to the L2HGDH family.</text>
</comment>
<dbReference type="InterPro" id="IPR036188">
    <property type="entry name" value="FAD/NAD-bd_sf"/>
</dbReference>
<evidence type="ECO:0000259" key="9">
    <source>
        <dbReference type="Pfam" id="PF01266"/>
    </source>
</evidence>
<dbReference type="PANTHER" id="PTHR43104">
    <property type="entry name" value="L-2-HYDROXYGLUTARATE DEHYDROGENASE, MITOCHONDRIAL"/>
    <property type="match status" value="1"/>
</dbReference>
<keyword evidence="2" id="KW-0285">Flavoprotein</keyword>
<comment type="catalytic activity">
    <reaction evidence="5">
        <text>(S)-2-hydroxyglutarate + A = 2-oxoglutarate + AH2</text>
        <dbReference type="Rhea" id="RHEA:21252"/>
        <dbReference type="ChEBI" id="CHEBI:13193"/>
        <dbReference type="ChEBI" id="CHEBI:16782"/>
        <dbReference type="ChEBI" id="CHEBI:16810"/>
        <dbReference type="ChEBI" id="CHEBI:17499"/>
        <dbReference type="EC" id="1.1.99.2"/>
    </reaction>
</comment>
<evidence type="ECO:0000256" key="1">
    <source>
        <dbReference type="ARBA" id="ARBA00001974"/>
    </source>
</evidence>
<dbReference type="Gene3D" id="3.30.9.10">
    <property type="entry name" value="D-Amino Acid Oxidase, subunit A, domain 2"/>
    <property type="match status" value="1"/>
</dbReference>
<dbReference type="NCBIfam" id="NF008726">
    <property type="entry name" value="PRK11728.1"/>
    <property type="match status" value="1"/>
</dbReference>
<organism evidence="10 11">
    <name type="scientific">Tribolium castaneum</name>
    <name type="common">Red flour beetle</name>
    <dbReference type="NCBI Taxonomy" id="7070"/>
    <lineage>
        <taxon>Eukaryota</taxon>
        <taxon>Metazoa</taxon>
        <taxon>Ecdysozoa</taxon>
        <taxon>Arthropoda</taxon>
        <taxon>Hexapoda</taxon>
        <taxon>Insecta</taxon>
        <taxon>Pterygota</taxon>
        <taxon>Neoptera</taxon>
        <taxon>Endopterygota</taxon>
        <taxon>Coleoptera</taxon>
        <taxon>Polyphaga</taxon>
        <taxon>Cucujiformia</taxon>
        <taxon>Tenebrionidae</taxon>
        <taxon>Tenebrionidae incertae sedis</taxon>
        <taxon>Tribolium</taxon>
    </lineage>
</organism>
<proteinExistence type="inferred from homology"/>
<reference evidence="10 11" key="2">
    <citation type="journal article" date="2010" name="Nucleic Acids Res.">
        <title>BeetleBase in 2010: revisions to provide comprehensive genomic information for Tribolium castaneum.</title>
        <authorList>
            <person name="Kim H.S."/>
            <person name="Murphy T."/>
            <person name="Xia J."/>
            <person name="Caragea D."/>
            <person name="Park Y."/>
            <person name="Beeman R.W."/>
            <person name="Lorenzen M.D."/>
            <person name="Butcher S."/>
            <person name="Manak J.R."/>
            <person name="Brown S.J."/>
        </authorList>
    </citation>
    <scope>GENOME REANNOTATION</scope>
    <source>
        <strain evidence="10 11">Georgia GA2</strain>
    </source>
</reference>
<keyword evidence="3" id="KW-0274">FAD</keyword>
<name>D2A385_TRICA</name>
<comment type="cofactor">
    <cofactor evidence="1">
        <name>FAD</name>
        <dbReference type="ChEBI" id="CHEBI:57692"/>
    </cofactor>
</comment>
<dbReference type="GO" id="GO:0047545">
    <property type="term" value="F:(S)-2-hydroxyglutarate dehydrogenase activity"/>
    <property type="evidence" value="ECO:0000318"/>
    <property type="project" value="GO_Central"/>
</dbReference>
<evidence type="ECO:0000256" key="3">
    <source>
        <dbReference type="ARBA" id="ARBA00022827"/>
    </source>
</evidence>
<sequence length="435" mass="48574">MLLRTPHVLETKNLHQKSLRCKSVLKYDIVVIGGGIIGTAIAKTLKEKMKKPKIALLEKEEALARHQSSHNSQVLHAGIYYRTNSLKAKLCVEGAQLIYDYCSVKKIPVKRYGKLIIASDTLDKYRLKELYKQGLRNKVPGIELLDWESVTKIQPYCRGLQALWSPNSGNVNWEVVTKSFGQDFENEGGDIFFGFEAKCVKESGEASHPVLIKSDKEASFLAKYVVTCLGLYSGALFDPEKDKGYENVSLRVNYYTLNPRLNRFVKTNIYAIPHIDMPFIGIHFSPTVGGEVLLGPSAVPALKLDSYDKSAIDVTYIRSKIFSKNVGFLFLKNLQTCLHQVTEAVSCDFRTAVLNKYLPMISKNDILPGPTALQGQIVTKDGEFVDDFLFDIFEGKGIHKRIINCRFVPSPGATSSLAIANMVHDKIRKVDGFGG</sequence>
<evidence type="ECO:0000256" key="6">
    <source>
        <dbReference type="ARBA" id="ARBA00037941"/>
    </source>
</evidence>
<keyword evidence="11" id="KW-1185">Reference proteome</keyword>
<dbReference type="EC" id="1.1.99.2" evidence="7"/>
<evidence type="ECO:0000313" key="11">
    <source>
        <dbReference type="Proteomes" id="UP000007266"/>
    </source>
</evidence>
<evidence type="ECO:0000256" key="8">
    <source>
        <dbReference type="ARBA" id="ARBA00041137"/>
    </source>
</evidence>
<evidence type="ECO:0000313" key="10">
    <source>
        <dbReference type="EMBL" id="EFA02277.2"/>
    </source>
</evidence>
<dbReference type="Pfam" id="PF01266">
    <property type="entry name" value="DAO"/>
    <property type="match status" value="1"/>
</dbReference>
<dbReference type="PANTHER" id="PTHR43104:SF2">
    <property type="entry name" value="L-2-HYDROXYGLUTARATE DEHYDROGENASE, MITOCHONDRIAL"/>
    <property type="match status" value="1"/>
</dbReference>
<dbReference type="AlphaFoldDB" id="D2A385"/>
<evidence type="ECO:0000256" key="7">
    <source>
        <dbReference type="ARBA" id="ARBA00038878"/>
    </source>
</evidence>
<evidence type="ECO:0000256" key="4">
    <source>
        <dbReference type="ARBA" id="ARBA00023002"/>
    </source>
</evidence>
<evidence type="ECO:0000256" key="2">
    <source>
        <dbReference type="ARBA" id="ARBA00022630"/>
    </source>
</evidence>
<dbReference type="Gene3D" id="3.50.50.60">
    <property type="entry name" value="FAD/NAD(P)-binding domain"/>
    <property type="match status" value="1"/>
</dbReference>